<feature type="region of interest" description="Disordered" evidence="2">
    <location>
        <begin position="202"/>
        <end position="253"/>
    </location>
</feature>
<keyword evidence="4" id="KW-1185">Reference proteome</keyword>
<feature type="coiled-coil region" evidence="1">
    <location>
        <begin position="164"/>
        <end position="191"/>
    </location>
</feature>
<feature type="non-terminal residue" evidence="3">
    <location>
        <position position="253"/>
    </location>
</feature>
<evidence type="ECO:0000256" key="1">
    <source>
        <dbReference type="SAM" id="Coils"/>
    </source>
</evidence>
<dbReference type="STRING" id="35722.A0A0B7N0Q8"/>
<name>A0A0B7N0Q8_9FUNG</name>
<keyword evidence="1" id="KW-0175">Coiled coil</keyword>
<feature type="compositionally biased region" description="Low complexity" evidence="2">
    <location>
        <begin position="75"/>
        <end position="93"/>
    </location>
</feature>
<protein>
    <submittedName>
        <fullName evidence="3">Uncharacterized protein</fullName>
    </submittedName>
</protein>
<organism evidence="3 4">
    <name type="scientific">Parasitella parasitica</name>
    <dbReference type="NCBI Taxonomy" id="35722"/>
    <lineage>
        <taxon>Eukaryota</taxon>
        <taxon>Fungi</taxon>
        <taxon>Fungi incertae sedis</taxon>
        <taxon>Mucoromycota</taxon>
        <taxon>Mucoromycotina</taxon>
        <taxon>Mucoromycetes</taxon>
        <taxon>Mucorales</taxon>
        <taxon>Mucorineae</taxon>
        <taxon>Mucoraceae</taxon>
        <taxon>Parasitella</taxon>
    </lineage>
</organism>
<proteinExistence type="predicted"/>
<feature type="non-terminal residue" evidence="3">
    <location>
        <position position="1"/>
    </location>
</feature>
<sequence>KQPKTHNKTTPPGSDPDQHDSTFTSSSTLTRDKRSNQPYVDPRPSRIPTAFGKRRFSEIKSTVTPLRRSPRRRSPALTTSVTTDSTTHSSNDSAMTMNSSPEPNPEIPGPASFTLKTPAPSLVVPQPGELHSYAALPSWIQEFNDHINRQDLLLKQHTAQLAHFADLVERNNKLQADLDRALARIAELEGLTPPNVTLTTSTVSANASQPGDASASRWASVAATPPSPQTPASTAPPSTQLTAAPSTTPKNRP</sequence>
<reference evidence="3 4" key="1">
    <citation type="submission" date="2014-09" db="EMBL/GenBank/DDBJ databases">
        <authorList>
            <person name="Ellenberger Sabrina"/>
        </authorList>
    </citation>
    <scope>NUCLEOTIDE SEQUENCE [LARGE SCALE GENOMIC DNA]</scope>
    <source>
        <strain evidence="3 4">CBS 412.66</strain>
    </source>
</reference>
<dbReference type="Proteomes" id="UP000054107">
    <property type="component" value="Unassembled WGS sequence"/>
</dbReference>
<dbReference type="AlphaFoldDB" id="A0A0B7N0Q8"/>
<feature type="compositionally biased region" description="Polar residues" evidence="2">
    <location>
        <begin position="202"/>
        <end position="211"/>
    </location>
</feature>
<evidence type="ECO:0000313" key="3">
    <source>
        <dbReference type="EMBL" id="CEP08739.1"/>
    </source>
</evidence>
<gene>
    <name evidence="3" type="primary">PARPA_02097.1 scaffold 2832</name>
</gene>
<accession>A0A0B7N0Q8</accession>
<feature type="compositionally biased region" description="Low complexity" evidence="2">
    <location>
        <begin position="219"/>
        <end position="253"/>
    </location>
</feature>
<evidence type="ECO:0000256" key="2">
    <source>
        <dbReference type="SAM" id="MobiDB-lite"/>
    </source>
</evidence>
<evidence type="ECO:0000313" key="4">
    <source>
        <dbReference type="Proteomes" id="UP000054107"/>
    </source>
</evidence>
<dbReference type="EMBL" id="LN720120">
    <property type="protein sequence ID" value="CEP08739.1"/>
    <property type="molecule type" value="Genomic_DNA"/>
</dbReference>
<feature type="region of interest" description="Disordered" evidence="2">
    <location>
        <begin position="1"/>
        <end position="104"/>
    </location>
</feature>